<dbReference type="SMART" id="SM00387">
    <property type="entry name" value="HATPase_c"/>
    <property type="match status" value="1"/>
</dbReference>
<dbReference type="CDD" id="cd00130">
    <property type="entry name" value="PAS"/>
    <property type="match status" value="1"/>
</dbReference>
<dbReference type="SUPFAM" id="SSF55874">
    <property type="entry name" value="ATPase domain of HSP90 chaperone/DNA topoisomerase II/histidine kinase"/>
    <property type="match status" value="1"/>
</dbReference>
<feature type="domain" description="PAC" evidence="15">
    <location>
        <begin position="328"/>
        <end position="379"/>
    </location>
</feature>
<protein>
    <recommendedName>
        <fullName evidence="3">histidine kinase</fullName>
        <ecNumber evidence="3">2.7.13.3</ecNumber>
    </recommendedName>
</protein>
<keyword evidence="6 13" id="KW-0812">Transmembrane</keyword>
<dbReference type="Pfam" id="PF13426">
    <property type="entry name" value="PAS_9"/>
    <property type="match status" value="1"/>
</dbReference>
<keyword evidence="11" id="KW-0902">Two-component regulatory system</keyword>
<dbReference type="InterPro" id="IPR035965">
    <property type="entry name" value="PAS-like_dom_sf"/>
</dbReference>
<dbReference type="Pfam" id="PF07730">
    <property type="entry name" value="HisKA_3"/>
    <property type="match status" value="1"/>
</dbReference>
<dbReference type="InterPro" id="IPR000014">
    <property type="entry name" value="PAS"/>
</dbReference>
<dbReference type="InterPro" id="IPR003594">
    <property type="entry name" value="HATPase_dom"/>
</dbReference>
<keyword evidence="8" id="KW-0418">Kinase</keyword>
<comment type="caution">
    <text evidence="16">The sequence shown here is derived from an EMBL/GenBank/DDBJ whole genome shotgun (WGS) entry which is preliminary data.</text>
</comment>
<evidence type="ECO:0000313" key="16">
    <source>
        <dbReference type="EMBL" id="MET7029469.1"/>
    </source>
</evidence>
<dbReference type="GO" id="GO:0005524">
    <property type="term" value="F:ATP binding"/>
    <property type="evidence" value="ECO:0007669"/>
    <property type="project" value="UniProtKB-KW"/>
</dbReference>
<comment type="subcellular location">
    <subcellularLocation>
        <location evidence="2">Membrane</location>
        <topology evidence="2">Multi-pass membrane protein</topology>
    </subcellularLocation>
</comment>
<dbReference type="Pfam" id="PF02518">
    <property type="entry name" value="HATPase_c"/>
    <property type="match status" value="1"/>
</dbReference>
<keyword evidence="12 13" id="KW-0472">Membrane</keyword>
<feature type="domain" description="Histidine kinase" evidence="14">
    <location>
        <begin position="409"/>
        <end position="609"/>
    </location>
</feature>
<evidence type="ECO:0000256" key="11">
    <source>
        <dbReference type="ARBA" id="ARBA00023012"/>
    </source>
</evidence>
<evidence type="ECO:0000256" key="12">
    <source>
        <dbReference type="ARBA" id="ARBA00023136"/>
    </source>
</evidence>
<dbReference type="EC" id="2.7.13.3" evidence="3"/>
<name>A0ABV2TW55_9FLAO</name>
<dbReference type="PANTHER" id="PTHR24421">
    <property type="entry name" value="NITRATE/NITRITE SENSOR PROTEIN NARX-RELATED"/>
    <property type="match status" value="1"/>
</dbReference>
<reference evidence="16 17" key="1">
    <citation type="submission" date="2024-07" db="EMBL/GenBank/DDBJ databases">
        <title>The genome sequence of type strain Sediminicola luteus GDMCC 1.2596T.</title>
        <authorList>
            <person name="Liu Y."/>
        </authorList>
    </citation>
    <scope>NUCLEOTIDE SEQUENCE [LARGE SCALE GENOMIC DNA]</scope>
    <source>
        <strain evidence="16 17">GDMCC 1.2596</strain>
    </source>
</reference>
<dbReference type="InterPro" id="IPR036890">
    <property type="entry name" value="HATPase_C_sf"/>
</dbReference>
<keyword evidence="7" id="KW-0547">Nucleotide-binding</keyword>
<evidence type="ECO:0000256" key="6">
    <source>
        <dbReference type="ARBA" id="ARBA00022692"/>
    </source>
</evidence>
<keyword evidence="5" id="KW-0808">Transferase</keyword>
<evidence type="ECO:0000256" key="8">
    <source>
        <dbReference type="ARBA" id="ARBA00022777"/>
    </source>
</evidence>
<dbReference type="InterPro" id="IPR011712">
    <property type="entry name" value="Sig_transdc_His_kin_sub3_dim/P"/>
</dbReference>
<dbReference type="PANTHER" id="PTHR24421:SF10">
    <property type="entry name" value="NITRATE_NITRITE SENSOR PROTEIN NARQ"/>
    <property type="match status" value="1"/>
</dbReference>
<dbReference type="InterPro" id="IPR050482">
    <property type="entry name" value="Sensor_HK_TwoCompSys"/>
</dbReference>
<evidence type="ECO:0000256" key="13">
    <source>
        <dbReference type="SAM" id="Phobius"/>
    </source>
</evidence>
<evidence type="ECO:0000256" key="4">
    <source>
        <dbReference type="ARBA" id="ARBA00022553"/>
    </source>
</evidence>
<dbReference type="Proteomes" id="UP001549773">
    <property type="component" value="Unassembled WGS sequence"/>
</dbReference>
<dbReference type="Gene3D" id="3.30.565.10">
    <property type="entry name" value="Histidine kinase-like ATPase, C-terminal domain"/>
    <property type="match status" value="1"/>
</dbReference>
<gene>
    <name evidence="16" type="ORF">ABXZ32_08680</name>
</gene>
<evidence type="ECO:0000256" key="3">
    <source>
        <dbReference type="ARBA" id="ARBA00012438"/>
    </source>
</evidence>
<organism evidence="16 17">
    <name type="scientific">Sediminicola luteus</name>
    <dbReference type="NCBI Taxonomy" id="319238"/>
    <lineage>
        <taxon>Bacteria</taxon>
        <taxon>Pseudomonadati</taxon>
        <taxon>Bacteroidota</taxon>
        <taxon>Flavobacteriia</taxon>
        <taxon>Flavobacteriales</taxon>
        <taxon>Flavobacteriaceae</taxon>
        <taxon>Sediminicola</taxon>
    </lineage>
</organism>
<dbReference type="NCBIfam" id="TIGR00229">
    <property type="entry name" value="sensory_box"/>
    <property type="match status" value="1"/>
</dbReference>
<dbReference type="InterPro" id="IPR005467">
    <property type="entry name" value="His_kinase_dom"/>
</dbReference>
<evidence type="ECO:0000256" key="2">
    <source>
        <dbReference type="ARBA" id="ARBA00004141"/>
    </source>
</evidence>
<sequence length="616" mass="70597">MNSDKLQQPLDAATFQRMRKWYVLALAGIALTIISAQILIQKHLNSQLDDSRIINVAGRQRAYSQKLVKEILLLKESEGIVSQESVLRDLKQTLYVWTTSHQALQFGNDSMGLKVEEDPDILALFNKIAPHHIAMVDAAEDVLSQFGVADKSTSNRYQKDLTILLQHERTFLDLMDTMVNDYDQRSKKQLQNLKYKEYLLLGFSLLILMLEMLFIFRPMSIQIRKTIKNLLESQVRSEKHSMEIEKLFQEKEKSLLELQELNFVIDNAALFASAKNDGSIVFMSKKFLELLECEKEDLNKPLSEILTVDEGQQQYLKEILKSNRQQLRSEEIKVRTKKGDDLWLDMSITPMLQSAVKQSILILCSDITERKKNQLKIEQLTKEKYEESIKQKQLQASQIVEGQEEERKRIAKDIHDGIGQMLTALKFNIESINLENSEKAAEKIAYLKTLTTDLIKGVRTATFNLTPPELSDHGIFPALQKMAMELSKLTGKNILFENKSEENIRFDSLAETNIYRVTQEAVNNAIKYAEANYILVTINFRDGILSVVIDDDGKGFDDTILQNKPDNSSEGGMGLFFMRERMSYINGRLFINSVPGKGTRVTINYKTEKDIHYGAK</sequence>
<evidence type="ECO:0000259" key="14">
    <source>
        <dbReference type="PROSITE" id="PS50109"/>
    </source>
</evidence>
<dbReference type="InterPro" id="IPR000700">
    <property type="entry name" value="PAS-assoc_C"/>
</dbReference>
<evidence type="ECO:0000259" key="15">
    <source>
        <dbReference type="PROSITE" id="PS50113"/>
    </source>
</evidence>
<dbReference type="SUPFAM" id="SSF55785">
    <property type="entry name" value="PYP-like sensor domain (PAS domain)"/>
    <property type="match status" value="1"/>
</dbReference>
<evidence type="ECO:0000256" key="10">
    <source>
        <dbReference type="ARBA" id="ARBA00022989"/>
    </source>
</evidence>
<dbReference type="Pfam" id="PF13675">
    <property type="entry name" value="PilJ"/>
    <property type="match status" value="1"/>
</dbReference>
<keyword evidence="9 16" id="KW-0067">ATP-binding</keyword>
<dbReference type="Gene3D" id="1.20.5.1930">
    <property type="match status" value="1"/>
</dbReference>
<dbReference type="CDD" id="cd16917">
    <property type="entry name" value="HATPase_UhpB-NarQ-NarX-like"/>
    <property type="match status" value="1"/>
</dbReference>
<comment type="catalytic activity">
    <reaction evidence="1">
        <text>ATP + protein L-histidine = ADP + protein N-phospho-L-histidine.</text>
        <dbReference type="EC" id="2.7.13.3"/>
    </reaction>
</comment>
<feature type="transmembrane region" description="Helical" evidence="13">
    <location>
        <begin position="21"/>
        <end position="40"/>
    </location>
</feature>
<dbReference type="RefSeq" id="WP_354618289.1">
    <property type="nucleotide sequence ID" value="NZ_JBEWYP010000004.1"/>
</dbReference>
<proteinExistence type="predicted"/>
<keyword evidence="4" id="KW-0597">Phosphoprotein</keyword>
<evidence type="ECO:0000313" key="17">
    <source>
        <dbReference type="Proteomes" id="UP001549773"/>
    </source>
</evidence>
<dbReference type="PROSITE" id="PS50113">
    <property type="entry name" value="PAC"/>
    <property type="match status" value="1"/>
</dbReference>
<dbReference type="EMBL" id="JBEWYP010000004">
    <property type="protein sequence ID" value="MET7029469.1"/>
    <property type="molecule type" value="Genomic_DNA"/>
</dbReference>
<evidence type="ECO:0000256" key="9">
    <source>
        <dbReference type="ARBA" id="ARBA00022840"/>
    </source>
</evidence>
<dbReference type="Gene3D" id="3.30.450.20">
    <property type="entry name" value="PAS domain"/>
    <property type="match status" value="1"/>
</dbReference>
<evidence type="ECO:0000256" key="1">
    <source>
        <dbReference type="ARBA" id="ARBA00000085"/>
    </source>
</evidence>
<dbReference type="PROSITE" id="PS50109">
    <property type="entry name" value="HIS_KIN"/>
    <property type="match status" value="1"/>
</dbReference>
<accession>A0ABV2TW55</accession>
<evidence type="ECO:0000256" key="7">
    <source>
        <dbReference type="ARBA" id="ARBA00022741"/>
    </source>
</evidence>
<keyword evidence="10 13" id="KW-1133">Transmembrane helix</keyword>
<evidence type="ECO:0000256" key="5">
    <source>
        <dbReference type="ARBA" id="ARBA00022679"/>
    </source>
</evidence>
<dbReference type="InterPro" id="IPR029095">
    <property type="entry name" value="NarX-like_N"/>
</dbReference>
<keyword evidence="17" id="KW-1185">Reference proteome</keyword>